<feature type="domain" description="Glycosyltransferase subfamily 4-like N-terminal" evidence="4">
    <location>
        <begin position="32"/>
        <end position="179"/>
    </location>
</feature>
<dbReference type="CDD" id="cd03801">
    <property type="entry name" value="GT4_PimA-like"/>
    <property type="match status" value="1"/>
</dbReference>
<keyword evidence="2 5" id="KW-0808">Transferase</keyword>
<organism evidence="5 6">
    <name type="scientific">Allocatelliglobosispora scoriae</name>
    <dbReference type="NCBI Taxonomy" id="643052"/>
    <lineage>
        <taxon>Bacteria</taxon>
        <taxon>Bacillati</taxon>
        <taxon>Actinomycetota</taxon>
        <taxon>Actinomycetes</taxon>
        <taxon>Micromonosporales</taxon>
        <taxon>Micromonosporaceae</taxon>
        <taxon>Allocatelliglobosispora</taxon>
    </lineage>
</organism>
<keyword evidence="6" id="KW-1185">Reference proteome</keyword>
<sequence>MTGHVSRGERSEASGAGSQLGAVTLVLASSTGGIGQHVAALADGLVAAGCAVTVCGPATTETRFGFTARGATFYAVEIPASPTPGDLRAVRVLRRTLERSRPDIVHAHGLRAGFTAAAARPACPLVVTWHNAPLRGGVRGGVHALLERVVARAATVTLGASADLVDRAVAAGARDARLAEVAAPLRHQSRRSRGAIRAGLGVAADAPLILSVGRLHAQKRYDVLVATAAKWRGLTPQPVVAIAGSGPAYLDLAAQISAERAPVQLLGHREDVPDLIAAADLAVVTSDWEARQLFAQEALAGGLPLVATRVGGLPELVGDAMADADGAAILIPPADPVALDEAVRKLIADPALRADLAARGKRRAATWPAAAEMVTQTLALYRELADRAPVASGSSSEPETA</sequence>
<dbReference type="Pfam" id="PF13579">
    <property type="entry name" value="Glyco_trans_4_4"/>
    <property type="match status" value="1"/>
</dbReference>
<evidence type="ECO:0000313" key="5">
    <source>
        <dbReference type="EMBL" id="MBB5873219.1"/>
    </source>
</evidence>
<evidence type="ECO:0000256" key="1">
    <source>
        <dbReference type="ARBA" id="ARBA00022676"/>
    </source>
</evidence>
<feature type="domain" description="Glycosyl transferase family 1" evidence="3">
    <location>
        <begin position="195"/>
        <end position="362"/>
    </location>
</feature>
<dbReference type="SUPFAM" id="SSF53756">
    <property type="entry name" value="UDP-Glycosyltransferase/glycogen phosphorylase"/>
    <property type="match status" value="1"/>
</dbReference>
<dbReference type="RefSeq" id="WP_184844061.1">
    <property type="nucleotide sequence ID" value="NZ_JACHMN010000003.1"/>
</dbReference>
<dbReference type="PANTHER" id="PTHR45947:SF3">
    <property type="entry name" value="SULFOQUINOVOSYL TRANSFERASE SQD2"/>
    <property type="match status" value="1"/>
</dbReference>
<reference evidence="5 6" key="1">
    <citation type="submission" date="2020-08" db="EMBL/GenBank/DDBJ databases">
        <title>Sequencing the genomes of 1000 actinobacteria strains.</title>
        <authorList>
            <person name="Klenk H.-P."/>
        </authorList>
    </citation>
    <scope>NUCLEOTIDE SEQUENCE [LARGE SCALE GENOMIC DNA]</scope>
    <source>
        <strain evidence="5 6">DSM 45362</strain>
    </source>
</reference>
<dbReference type="InterPro" id="IPR028098">
    <property type="entry name" value="Glyco_trans_4-like_N"/>
</dbReference>
<dbReference type="Pfam" id="PF00534">
    <property type="entry name" value="Glycos_transf_1"/>
    <property type="match status" value="1"/>
</dbReference>
<evidence type="ECO:0000313" key="6">
    <source>
        <dbReference type="Proteomes" id="UP000587527"/>
    </source>
</evidence>
<name>A0A841C1L6_9ACTN</name>
<proteinExistence type="predicted"/>
<dbReference type="AlphaFoldDB" id="A0A841C1L6"/>
<dbReference type="InterPro" id="IPR001296">
    <property type="entry name" value="Glyco_trans_1"/>
</dbReference>
<dbReference type="GO" id="GO:1901137">
    <property type="term" value="P:carbohydrate derivative biosynthetic process"/>
    <property type="evidence" value="ECO:0007669"/>
    <property type="project" value="UniProtKB-ARBA"/>
</dbReference>
<keyword evidence="1" id="KW-0328">Glycosyltransferase</keyword>
<accession>A0A841C1L6</accession>
<dbReference type="GO" id="GO:0016758">
    <property type="term" value="F:hexosyltransferase activity"/>
    <property type="evidence" value="ECO:0007669"/>
    <property type="project" value="TreeGrafter"/>
</dbReference>
<evidence type="ECO:0000259" key="4">
    <source>
        <dbReference type="Pfam" id="PF13579"/>
    </source>
</evidence>
<evidence type="ECO:0000259" key="3">
    <source>
        <dbReference type="Pfam" id="PF00534"/>
    </source>
</evidence>
<comment type="caution">
    <text evidence="5">The sequence shown here is derived from an EMBL/GenBank/DDBJ whole genome shotgun (WGS) entry which is preliminary data.</text>
</comment>
<evidence type="ECO:0000256" key="2">
    <source>
        <dbReference type="ARBA" id="ARBA00022679"/>
    </source>
</evidence>
<dbReference type="Proteomes" id="UP000587527">
    <property type="component" value="Unassembled WGS sequence"/>
</dbReference>
<protein>
    <submittedName>
        <fullName evidence="5">Glycosyltransferase involved in cell wall biosynthesis</fullName>
    </submittedName>
</protein>
<gene>
    <name evidence="5" type="ORF">F4553_006653</name>
</gene>
<dbReference type="EMBL" id="JACHMN010000003">
    <property type="protein sequence ID" value="MBB5873219.1"/>
    <property type="molecule type" value="Genomic_DNA"/>
</dbReference>
<dbReference type="Gene3D" id="3.40.50.2000">
    <property type="entry name" value="Glycogen Phosphorylase B"/>
    <property type="match status" value="2"/>
</dbReference>
<dbReference type="PANTHER" id="PTHR45947">
    <property type="entry name" value="SULFOQUINOVOSYL TRANSFERASE SQD2"/>
    <property type="match status" value="1"/>
</dbReference>
<dbReference type="InterPro" id="IPR050194">
    <property type="entry name" value="Glycosyltransferase_grp1"/>
</dbReference>